<comment type="caution">
    <text evidence="2">The sequence shown here is derived from an EMBL/GenBank/DDBJ whole genome shotgun (WGS) entry which is preliminary data.</text>
</comment>
<evidence type="ECO:0000313" key="3">
    <source>
        <dbReference type="Proteomes" id="UP000650511"/>
    </source>
</evidence>
<name>A0A8J3ACJ1_9ACTN</name>
<reference evidence="2" key="2">
    <citation type="submission" date="2020-09" db="EMBL/GenBank/DDBJ databases">
        <authorList>
            <person name="Sun Q."/>
            <person name="Zhou Y."/>
        </authorList>
    </citation>
    <scope>NUCLEOTIDE SEQUENCE</scope>
    <source>
        <strain evidence="2">CGMCC 1.14988</strain>
    </source>
</reference>
<organism evidence="2 3">
    <name type="scientific">Egicoccus halophilus</name>
    <dbReference type="NCBI Taxonomy" id="1670830"/>
    <lineage>
        <taxon>Bacteria</taxon>
        <taxon>Bacillati</taxon>
        <taxon>Actinomycetota</taxon>
        <taxon>Nitriliruptoria</taxon>
        <taxon>Egicoccales</taxon>
        <taxon>Egicoccaceae</taxon>
        <taxon>Egicoccus</taxon>
    </lineage>
</organism>
<protein>
    <submittedName>
        <fullName evidence="2">Uncharacterized protein</fullName>
    </submittedName>
</protein>
<feature type="region of interest" description="Disordered" evidence="1">
    <location>
        <begin position="25"/>
        <end position="44"/>
    </location>
</feature>
<dbReference type="OrthoDB" id="3826074at2"/>
<proteinExistence type="predicted"/>
<dbReference type="Proteomes" id="UP000650511">
    <property type="component" value="Unassembled WGS sequence"/>
</dbReference>
<gene>
    <name evidence="2" type="ORF">GCM10011354_30490</name>
</gene>
<dbReference type="EMBL" id="BMHA01000012">
    <property type="protein sequence ID" value="GGI08717.1"/>
    <property type="molecule type" value="Genomic_DNA"/>
</dbReference>
<dbReference type="AlphaFoldDB" id="A0A8J3ACJ1"/>
<reference evidence="2" key="1">
    <citation type="journal article" date="2014" name="Int. J. Syst. Evol. Microbiol.">
        <title>Complete genome sequence of Corynebacterium casei LMG S-19264T (=DSM 44701T), isolated from a smear-ripened cheese.</title>
        <authorList>
            <consortium name="US DOE Joint Genome Institute (JGI-PGF)"/>
            <person name="Walter F."/>
            <person name="Albersmeier A."/>
            <person name="Kalinowski J."/>
            <person name="Ruckert C."/>
        </authorList>
    </citation>
    <scope>NUCLEOTIDE SEQUENCE</scope>
    <source>
        <strain evidence="2">CGMCC 1.14988</strain>
    </source>
</reference>
<keyword evidence="3" id="KW-1185">Reference proteome</keyword>
<sequence length="293" mass="30837">MTRTDDLPPFETRLLTHLLEVVEDRAEAATEETPPADPANASRGGGLPRFAVAAGVAALAVGLAVGPGLSRDGGSPAFAVRELDGGVIEVRYDTDFRDGHALEAALREHGVDVRILPVPATPSAVGEVHGLEMGEPGATTPGFTWGPDGGDFAFTIDPAVFREELTLHLAVEAAPGEPYQLAEEAFEPGEVLGGLHCHLGEPVQASALVPYLDALDLDVVWEVIGPSPDGEPSSAFTERVDTVPDGRVMSGYAVDATTVRFEVELPTATLDPAHWQPRLSDEPCTPELAAAWE</sequence>
<evidence type="ECO:0000256" key="1">
    <source>
        <dbReference type="SAM" id="MobiDB-lite"/>
    </source>
</evidence>
<accession>A0A8J3ACJ1</accession>
<dbReference type="RefSeq" id="WP_130650444.1">
    <property type="nucleotide sequence ID" value="NZ_BMHA01000012.1"/>
</dbReference>
<evidence type="ECO:0000313" key="2">
    <source>
        <dbReference type="EMBL" id="GGI08717.1"/>
    </source>
</evidence>